<dbReference type="eggNOG" id="ENOG5031KGE">
    <property type="taxonomic scope" value="Bacteria"/>
</dbReference>
<keyword evidence="1" id="KW-1133">Transmembrane helix</keyword>
<dbReference type="EMBL" id="JGZD01000009">
    <property type="protein sequence ID" value="KFI72473.1"/>
    <property type="molecule type" value="Genomic_DNA"/>
</dbReference>
<keyword evidence="3" id="KW-1185">Reference proteome</keyword>
<reference evidence="2 3" key="1">
    <citation type="submission" date="2014-03" db="EMBL/GenBank/DDBJ databases">
        <title>Genomics of Bifidobacteria.</title>
        <authorList>
            <person name="Ventura M."/>
            <person name="Milani C."/>
            <person name="Lugli G.A."/>
        </authorList>
    </citation>
    <scope>NUCLEOTIDE SEQUENCE [LARGE SCALE GENOMIC DNA]</scope>
    <source>
        <strain evidence="2 3">LMG 11592</strain>
    </source>
</reference>
<dbReference type="AlphaFoldDB" id="A0A087BN73"/>
<dbReference type="STRING" id="1693.BMIN_0368"/>
<proteinExistence type="predicted"/>
<accession>A0A087BN73</accession>
<evidence type="ECO:0000313" key="3">
    <source>
        <dbReference type="Proteomes" id="UP000029014"/>
    </source>
</evidence>
<protein>
    <recommendedName>
        <fullName evidence="4">DUF4129 domain-containing protein</fullName>
    </recommendedName>
</protein>
<name>A0A087BN73_9BIFI</name>
<gene>
    <name evidence="2" type="ORF">BMIN_0368</name>
</gene>
<keyword evidence="1" id="KW-0812">Transmembrane</keyword>
<keyword evidence="1" id="KW-0472">Membrane</keyword>
<evidence type="ECO:0008006" key="4">
    <source>
        <dbReference type="Google" id="ProtNLM"/>
    </source>
</evidence>
<dbReference type="RefSeq" id="WP_022860498.1">
    <property type="nucleotide sequence ID" value="NZ_JGZD01000009.1"/>
</dbReference>
<dbReference type="Proteomes" id="UP000029014">
    <property type="component" value="Unassembled WGS sequence"/>
</dbReference>
<evidence type="ECO:0000313" key="2">
    <source>
        <dbReference type="EMBL" id="KFI72473.1"/>
    </source>
</evidence>
<organism evidence="2 3">
    <name type="scientific">Bifidobacterium minimum</name>
    <dbReference type="NCBI Taxonomy" id="1693"/>
    <lineage>
        <taxon>Bacteria</taxon>
        <taxon>Bacillati</taxon>
        <taxon>Actinomycetota</taxon>
        <taxon>Actinomycetes</taxon>
        <taxon>Bifidobacteriales</taxon>
        <taxon>Bifidobacteriaceae</taxon>
        <taxon>Bifidobacterium</taxon>
    </lineage>
</organism>
<evidence type="ECO:0000256" key="1">
    <source>
        <dbReference type="SAM" id="Phobius"/>
    </source>
</evidence>
<comment type="caution">
    <text evidence="2">The sequence shown here is derived from an EMBL/GenBank/DDBJ whole genome shotgun (WGS) entry which is preliminary data.</text>
</comment>
<feature type="transmembrane region" description="Helical" evidence="1">
    <location>
        <begin position="20"/>
        <end position="42"/>
    </location>
</feature>
<sequence length="174" mass="18882">MISAIDVSHLSVVQTGSAGPLILALIVSLSLGAFLLCAAVFLSRPRSAHGSAPVRGAHRGSSQRDAWRARVETVVDRNAEGGLTDDESYAALARIAREFAEENTGSSMTSRTLSDIAQLRTKTSDTAGIDLLRHTIAALYPAEFSDRSHDRTARETTVRRAGDWVLTLVDRWHR</sequence>